<dbReference type="InterPro" id="IPR036766">
    <property type="entry name" value="Fe_traffick_prot_YggX_sf"/>
</dbReference>
<dbReference type="PIRSF" id="PIRSF029827">
    <property type="entry name" value="Fe_traffic_YggX"/>
    <property type="match status" value="1"/>
</dbReference>
<dbReference type="EMBL" id="JBHRYN010000008">
    <property type="protein sequence ID" value="MFC3701215.1"/>
    <property type="molecule type" value="Genomic_DNA"/>
</dbReference>
<comment type="function">
    <text evidence="2">Could be a mediator in iron transactions between iron acquisition and iron-requiring processes, such as synthesis and/or repair of Fe-S clusters in biosynthetic enzymes.</text>
</comment>
<dbReference type="Proteomes" id="UP001595710">
    <property type="component" value="Unassembled WGS sequence"/>
</dbReference>
<reference evidence="4" key="1">
    <citation type="journal article" date="2019" name="Int. J. Syst. Evol. Microbiol.">
        <title>The Global Catalogue of Microorganisms (GCM) 10K type strain sequencing project: providing services to taxonomists for standard genome sequencing and annotation.</title>
        <authorList>
            <consortium name="The Broad Institute Genomics Platform"/>
            <consortium name="The Broad Institute Genome Sequencing Center for Infectious Disease"/>
            <person name="Wu L."/>
            <person name="Ma J."/>
        </authorList>
    </citation>
    <scope>NUCLEOTIDE SEQUENCE [LARGE SCALE GENOMIC DNA]</scope>
    <source>
        <strain evidence="4">CECT 8288</strain>
    </source>
</reference>
<evidence type="ECO:0000256" key="1">
    <source>
        <dbReference type="ARBA" id="ARBA00023004"/>
    </source>
</evidence>
<dbReference type="Pfam" id="PF04362">
    <property type="entry name" value="Iron_traffic"/>
    <property type="match status" value="1"/>
</dbReference>
<sequence length="90" mass="10412">MTHLVDCTKYKKPLPALQRPPFPGPKGQEIFETVSAQAWSEWQAHQTRLINEKQLTVTDPTSRKYLMEQMQLFLTGQEYDAAEGYVPEDK</sequence>
<dbReference type="InterPro" id="IPR007457">
    <property type="entry name" value="Fe_traffick_prot_YggX"/>
</dbReference>
<accession>A0ABV7WTC2</accession>
<dbReference type="HAMAP" id="MF_00686">
    <property type="entry name" value="Fe_traffic_YggX"/>
    <property type="match status" value="1"/>
</dbReference>
<dbReference type="NCBIfam" id="NF003817">
    <property type="entry name" value="PRK05408.1"/>
    <property type="match status" value="1"/>
</dbReference>
<gene>
    <name evidence="3" type="ORF">ACFOND_06125</name>
</gene>
<comment type="similarity">
    <text evidence="2">Belongs to the Fe(2+)-trafficking protein family.</text>
</comment>
<keyword evidence="4" id="KW-1185">Reference proteome</keyword>
<comment type="caution">
    <text evidence="3">The sequence shown here is derived from an EMBL/GenBank/DDBJ whole genome shotgun (WGS) entry which is preliminary data.</text>
</comment>
<organism evidence="3 4">
    <name type="scientific">Reinekea marina</name>
    <dbReference type="NCBI Taxonomy" id="1310421"/>
    <lineage>
        <taxon>Bacteria</taxon>
        <taxon>Pseudomonadati</taxon>
        <taxon>Pseudomonadota</taxon>
        <taxon>Gammaproteobacteria</taxon>
        <taxon>Oceanospirillales</taxon>
        <taxon>Saccharospirillaceae</taxon>
        <taxon>Reinekea</taxon>
    </lineage>
</organism>
<evidence type="ECO:0000256" key="2">
    <source>
        <dbReference type="HAMAP-Rule" id="MF_00686"/>
    </source>
</evidence>
<dbReference type="PANTHER" id="PTHR36965:SF1">
    <property type="entry name" value="FE(2+)-TRAFFICKING PROTEIN-RELATED"/>
    <property type="match status" value="1"/>
</dbReference>
<evidence type="ECO:0000313" key="3">
    <source>
        <dbReference type="EMBL" id="MFC3701215.1"/>
    </source>
</evidence>
<evidence type="ECO:0000313" key="4">
    <source>
        <dbReference type="Proteomes" id="UP001595710"/>
    </source>
</evidence>
<dbReference type="PANTHER" id="PTHR36965">
    <property type="entry name" value="FE(2+)-TRAFFICKING PROTEIN-RELATED"/>
    <property type="match status" value="1"/>
</dbReference>
<dbReference type="SUPFAM" id="SSF111148">
    <property type="entry name" value="YggX-like"/>
    <property type="match status" value="1"/>
</dbReference>
<proteinExistence type="inferred from homology"/>
<protein>
    <recommendedName>
        <fullName evidence="2">Probable Fe(2+)-trafficking protein</fullName>
    </recommendedName>
</protein>
<dbReference type="RefSeq" id="WP_290282787.1">
    <property type="nucleotide sequence ID" value="NZ_JAUFQI010000001.1"/>
</dbReference>
<keyword evidence="1 2" id="KW-0408">Iron</keyword>
<name>A0ABV7WTC2_9GAMM</name>
<dbReference type="Gene3D" id="1.10.3880.10">
    <property type="entry name" value="Fe(II) trafficking protein YggX"/>
    <property type="match status" value="1"/>
</dbReference>